<name>A0A7S0SWZ0_9CHLO</name>
<dbReference type="PANTHER" id="PTHR37390">
    <property type="entry name" value="OS02G0592500 PROTEIN"/>
    <property type="match status" value="1"/>
</dbReference>
<proteinExistence type="predicted"/>
<evidence type="ECO:0000256" key="1">
    <source>
        <dbReference type="ARBA" id="ARBA00022729"/>
    </source>
</evidence>
<evidence type="ECO:0000259" key="5">
    <source>
        <dbReference type="Pfam" id="PF03024"/>
    </source>
</evidence>
<accession>A0A7S0SWZ0</accession>
<feature type="domain" description="Folate receptor-like" evidence="5">
    <location>
        <begin position="62"/>
        <end position="188"/>
    </location>
</feature>
<dbReference type="AlphaFoldDB" id="A0A7S0SWZ0"/>
<keyword evidence="1 4" id="KW-0732">Signal</keyword>
<reference evidence="6" key="1">
    <citation type="submission" date="2021-01" db="EMBL/GenBank/DDBJ databases">
        <authorList>
            <person name="Corre E."/>
            <person name="Pelletier E."/>
            <person name="Niang G."/>
            <person name="Scheremetjew M."/>
            <person name="Finn R."/>
            <person name="Kale V."/>
            <person name="Holt S."/>
            <person name="Cochrane G."/>
            <person name="Meng A."/>
            <person name="Brown T."/>
            <person name="Cohen L."/>
        </authorList>
    </citation>
    <scope>NUCLEOTIDE SEQUENCE</scope>
    <source>
        <strain evidence="6">SL-175</strain>
    </source>
</reference>
<protein>
    <recommendedName>
        <fullName evidence="5">Folate receptor-like domain-containing protein</fullName>
    </recommendedName>
</protein>
<evidence type="ECO:0000256" key="4">
    <source>
        <dbReference type="SAM" id="SignalP"/>
    </source>
</evidence>
<dbReference type="InterPro" id="IPR053305">
    <property type="entry name" value="Folate-binding_rcpt-like"/>
</dbReference>
<evidence type="ECO:0000256" key="3">
    <source>
        <dbReference type="SAM" id="MobiDB-lite"/>
    </source>
</evidence>
<dbReference type="InterPro" id="IPR018143">
    <property type="entry name" value="Folate_rcpt-like"/>
</dbReference>
<feature type="compositionally biased region" description="Basic residues" evidence="3">
    <location>
        <begin position="245"/>
        <end position="256"/>
    </location>
</feature>
<sequence>MPKTLSSGSGSGVPAQWASVSLLLKCALLATSAALATSASSVVPKCMSHEGLPDFLAAGTPPQRARGLTFCQEYKSATCCDKGTTDHVRRVVFNMQSNQFGARCRDAWTALECSICDPRAGVLPKTAVCASTCDTLYDACAEEYFAEDAMQRLTPCRPSDTICTKLREWLTGGGEAMCKAAGYEVVSAAAAAAAGAVGGWCFEGSADAAPTGSGKGGSDTSSSSKKSGSSTSASAGKDGKEKTAKAGKGKKKGKGGSKKDADDFKQAEAWMKRMYIVFFVGLLAHFGSKALGRYLRSSPVGAARNSARLAAENRARRSNADLYL</sequence>
<feature type="region of interest" description="Disordered" evidence="3">
    <location>
        <begin position="212"/>
        <end position="261"/>
    </location>
</feature>
<organism evidence="6">
    <name type="scientific">Mantoniella antarctica</name>
    <dbReference type="NCBI Taxonomy" id="81844"/>
    <lineage>
        <taxon>Eukaryota</taxon>
        <taxon>Viridiplantae</taxon>
        <taxon>Chlorophyta</taxon>
        <taxon>Mamiellophyceae</taxon>
        <taxon>Mamiellales</taxon>
        <taxon>Mamiellaceae</taxon>
        <taxon>Mantoniella</taxon>
    </lineage>
</organism>
<dbReference type="EMBL" id="HBFC01030240">
    <property type="protein sequence ID" value="CAD8717732.1"/>
    <property type="molecule type" value="Transcribed_RNA"/>
</dbReference>
<gene>
    <name evidence="6" type="ORF">MANT1106_LOCUS17934</name>
</gene>
<dbReference type="Pfam" id="PF03024">
    <property type="entry name" value="Folate_rec"/>
    <property type="match status" value="1"/>
</dbReference>
<feature type="signal peptide" evidence="4">
    <location>
        <begin position="1"/>
        <end position="38"/>
    </location>
</feature>
<keyword evidence="2" id="KW-1015">Disulfide bond</keyword>
<feature type="chain" id="PRO_5030588046" description="Folate receptor-like domain-containing protein" evidence="4">
    <location>
        <begin position="39"/>
        <end position="324"/>
    </location>
</feature>
<evidence type="ECO:0000256" key="2">
    <source>
        <dbReference type="ARBA" id="ARBA00023157"/>
    </source>
</evidence>
<dbReference type="PANTHER" id="PTHR37390:SF1">
    <property type="entry name" value="FOLATE-BINDING PROTEIN 1"/>
    <property type="match status" value="1"/>
</dbReference>
<evidence type="ECO:0000313" key="6">
    <source>
        <dbReference type="EMBL" id="CAD8717732.1"/>
    </source>
</evidence>
<feature type="compositionally biased region" description="Low complexity" evidence="3">
    <location>
        <begin position="218"/>
        <end position="236"/>
    </location>
</feature>